<comment type="caution">
    <text evidence="1">The sequence shown here is derived from an EMBL/GenBank/DDBJ whole genome shotgun (WGS) entry which is preliminary data.</text>
</comment>
<name>A0ABD1ZBW0_9MARC</name>
<dbReference type="AlphaFoldDB" id="A0ABD1ZBW0"/>
<proteinExistence type="predicted"/>
<dbReference type="Proteomes" id="UP001605036">
    <property type="component" value="Unassembled WGS sequence"/>
</dbReference>
<gene>
    <name evidence="1" type="ORF">R1flu_012884</name>
</gene>
<evidence type="ECO:0000313" key="2">
    <source>
        <dbReference type="Proteomes" id="UP001605036"/>
    </source>
</evidence>
<evidence type="ECO:0000313" key="1">
    <source>
        <dbReference type="EMBL" id="KAL2645297.1"/>
    </source>
</evidence>
<organism evidence="1 2">
    <name type="scientific">Riccia fluitans</name>
    <dbReference type="NCBI Taxonomy" id="41844"/>
    <lineage>
        <taxon>Eukaryota</taxon>
        <taxon>Viridiplantae</taxon>
        <taxon>Streptophyta</taxon>
        <taxon>Embryophyta</taxon>
        <taxon>Marchantiophyta</taxon>
        <taxon>Marchantiopsida</taxon>
        <taxon>Marchantiidae</taxon>
        <taxon>Marchantiales</taxon>
        <taxon>Ricciaceae</taxon>
        <taxon>Riccia</taxon>
    </lineage>
</organism>
<keyword evidence="2" id="KW-1185">Reference proteome</keyword>
<sequence length="88" mass="9869">MVNEVGQFHGSALAVVLSICSEIDLRGILQPIGLVVMSSEILRFRLRSVPISWRQSNEEDGSRMKEGRFWQFDSFNLVALEGVISGCR</sequence>
<accession>A0ABD1ZBW0</accession>
<dbReference type="EMBL" id="JBHFFA010000002">
    <property type="protein sequence ID" value="KAL2645297.1"/>
    <property type="molecule type" value="Genomic_DNA"/>
</dbReference>
<reference evidence="1 2" key="1">
    <citation type="submission" date="2024-09" db="EMBL/GenBank/DDBJ databases">
        <title>Chromosome-scale assembly of Riccia fluitans.</title>
        <authorList>
            <person name="Paukszto L."/>
            <person name="Sawicki J."/>
            <person name="Karawczyk K."/>
            <person name="Piernik-Szablinska J."/>
            <person name="Szczecinska M."/>
            <person name="Mazdziarz M."/>
        </authorList>
    </citation>
    <scope>NUCLEOTIDE SEQUENCE [LARGE SCALE GENOMIC DNA]</scope>
    <source>
        <strain evidence="1">Rf_01</strain>
        <tissue evidence="1">Aerial parts of the thallus</tissue>
    </source>
</reference>
<protein>
    <submittedName>
        <fullName evidence="1">Uncharacterized protein</fullName>
    </submittedName>
</protein>